<feature type="compositionally biased region" description="Basic and acidic residues" evidence="4">
    <location>
        <begin position="382"/>
        <end position="399"/>
    </location>
</feature>
<gene>
    <name evidence="6" type="ORF">BRENAR_LOCUS1672</name>
</gene>
<dbReference type="Proteomes" id="UP000290900">
    <property type="component" value="Unassembled WGS sequence"/>
</dbReference>
<dbReference type="CDD" id="cd08062">
    <property type="entry name" value="MPN_RPN7_8"/>
    <property type="match status" value="1"/>
</dbReference>
<dbReference type="InterPro" id="IPR033858">
    <property type="entry name" value="MPN_RPN7_8"/>
</dbReference>
<keyword evidence="7" id="KW-1185">Reference proteome</keyword>
<feature type="domain" description="MPN" evidence="5">
    <location>
        <begin position="9"/>
        <end position="155"/>
    </location>
</feature>
<evidence type="ECO:0000256" key="1">
    <source>
        <dbReference type="ARBA" id="ARBA00002187"/>
    </source>
</evidence>
<dbReference type="EMBL" id="CAACVR010000008">
    <property type="protein sequence ID" value="VEU20937.1"/>
    <property type="molecule type" value="Genomic_DNA"/>
</dbReference>
<dbReference type="InParanoid" id="A0A448YJ61"/>
<keyword evidence="3" id="KW-0647">Proteasome</keyword>
<dbReference type="GO" id="GO:0008237">
    <property type="term" value="F:metallopeptidase activity"/>
    <property type="evidence" value="ECO:0007669"/>
    <property type="project" value="InterPro"/>
</dbReference>
<comment type="function">
    <text evidence="1">Acts as a regulatory subunit of the 26S proteasome which is involved in the ATP-dependent degradation of ubiquitinated proteins.</text>
</comment>
<dbReference type="Pfam" id="PF01398">
    <property type="entry name" value="JAB"/>
    <property type="match status" value="1"/>
</dbReference>
<evidence type="ECO:0000256" key="2">
    <source>
        <dbReference type="ARBA" id="ARBA00008568"/>
    </source>
</evidence>
<dbReference type="Gene3D" id="3.40.140.10">
    <property type="entry name" value="Cytidine Deaminase, domain 2"/>
    <property type="match status" value="1"/>
</dbReference>
<dbReference type="GO" id="GO:0005838">
    <property type="term" value="C:proteasome regulatory particle"/>
    <property type="evidence" value="ECO:0007669"/>
    <property type="project" value="InterPro"/>
</dbReference>
<feature type="compositionally biased region" description="Acidic residues" evidence="4">
    <location>
        <begin position="369"/>
        <end position="381"/>
    </location>
</feature>
<evidence type="ECO:0000259" key="5">
    <source>
        <dbReference type="PROSITE" id="PS50249"/>
    </source>
</evidence>
<evidence type="ECO:0000256" key="4">
    <source>
        <dbReference type="SAM" id="MobiDB-lite"/>
    </source>
</evidence>
<dbReference type="PANTHER" id="PTHR10540">
    <property type="entry name" value="EUKARYOTIC TRANSLATION INITIATION FACTOR 3 SUBUNIT F-RELATED"/>
    <property type="match status" value="1"/>
</dbReference>
<dbReference type="OrthoDB" id="10256771at2759"/>
<dbReference type="PROSITE" id="PS50249">
    <property type="entry name" value="MPN"/>
    <property type="match status" value="1"/>
</dbReference>
<dbReference type="InterPro" id="IPR037518">
    <property type="entry name" value="MPN"/>
</dbReference>
<accession>A0A448YJ61</accession>
<evidence type="ECO:0000256" key="3">
    <source>
        <dbReference type="ARBA" id="ARBA00022942"/>
    </source>
</evidence>
<dbReference type="Pfam" id="PF13012">
    <property type="entry name" value="MitMem_reg"/>
    <property type="match status" value="1"/>
</dbReference>
<reference evidence="6 7" key="1">
    <citation type="submission" date="2018-12" db="EMBL/GenBank/DDBJ databases">
        <authorList>
            <person name="Tiukova I."/>
            <person name="Dainat J."/>
        </authorList>
    </citation>
    <scope>NUCLEOTIDE SEQUENCE [LARGE SCALE GENOMIC DNA]</scope>
</reference>
<dbReference type="InterPro" id="IPR000555">
    <property type="entry name" value="JAMM/MPN+_dom"/>
</dbReference>
<dbReference type="SMART" id="SM00232">
    <property type="entry name" value="JAB_MPN"/>
    <property type="match status" value="1"/>
</dbReference>
<dbReference type="STRING" id="13370.A0A448YJ61"/>
<protein>
    <submittedName>
        <fullName evidence="6">DEKNAAC101792</fullName>
    </submittedName>
</protein>
<dbReference type="InterPro" id="IPR024969">
    <property type="entry name" value="EIF3F/CSN6-like_C"/>
</dbReference>
<organism evidence="6 7">
    <name type="scientific">Brettanomyces naardenensis</name>
    <name type="common">Yeast</name>
    <dbReference type="NCBI Taxonomy" id="13370"/>
    <lineage>
        <taxon>Eukaryota</taxon>
        <taxon>Fungi</taxon>
        <taxon>Dikarya</taxon>
        <taxon>Ascomycota</taxon>
        <taxon>Saccharomycotina</taxon>
        <taxon>Pichiomycetes</taxon>
        <taxon>Pichiales</taxon>
        <taxon>Pichiaceae</taxon>
        <taxon>Brettanomyces</taxon>
    </lineage>
</organism>
<name>A0A448YJ61_BRENA</name>
<proteinExistence type="inferred from homology"/>
<sequence>MSQYEHTTVSVAPLVLLSVVDHYERILKTSTTSTNSANKRVVGVILGDSSDKSLIKITNSFAIPFEEDEKNPNIWFLDHNFIDSMMEMFKKINAKEKLIGWYHSGPKLRQNDLKINEILKSFTPNPLLLIVDVNSTDKIDIPTDCYVAIEEIKEDGSSSEKTFLHLPSIIQAEEAEEIGVEHLLRDIRDQACGNLALNLTNNFRSLTSLSERLTNVVSYINRVIAGELPINNVILGKLQDIFNLFPNISGLSEGTLGSMRKKKEAIAAAGTEGVSQQILKEIDSEARATTETIESESKQLSNAFNVKTNDELMLLYVSSLVRSIIAFHDLIDNKIENQRFNEKETTEGGKNEQEAKDEAGSESKKGEGEGEEEVEGEEGEEGDNKRTTTSESTKKEDNK</sequence>
<dbReference type="AlphaFoldDB" id="A0A448YJ61"/>
<dbReference type="FunCoup" id="A0A448YJ61">
    <property type="interactions" value="1091"/>
</dbReference>
<evidence type="ECO:0000313" key="6">
    <source>
        <dbReference type="EMBL" id="VEU20937.1"/>
    </source>
</evidence>
<comment type="similarity">
    <text evidence="2">Belongs to the peptidase M67A family.</text>
</comment>
<feature type="compositionally biased region" description="Basic and acidic residues" evidence="4">
    <location>
        <begin position="341"/>
        <end position="368"/>
    </location>
</feature>
<feature type="region of interest" description="Disordered" evidence="4">
    <location>
        <begin position="341"/>
        <end position="399"/>
    </location>
</feature>
<evidence type="ECO:0000313" key="7">
    <source>
        <dbReference type="Proteomes" id="UP000290900"/>
    </source>
</evidence>
<dbReference type="PANTHER" id="PTHR10540:SF7">
    <property type="entry name" value="26S PROTEASOME NON-ATPASE REGULATORY SUBUNIT 7"/>
    <property type="match status" value="1"/>
</dbReference>
<dbReference type="GO" id="GO:0043161">
    <property type="term" value="P:proteasome-mediated ubiquitin-dependent protein catabolic process"/>
    <property type="evidence" value="ECO:0007669"/>
    <property type="project" value="TreeGrafter"/>
</dbReference>